<evidence type="ECO:0000313" key="2">
    <source>
        <dbReference type="EMBL" id="MEN2792058.1"/>
    </source>
</evidence>
<evidence type="ECO:0000259" key="1">
    <source>
        <dbReference type="Pfam" id="PF07007"/>
    </source>
</evidence>
<dbReference type="RefSeq" id="WP_343890125.1">
    <property type="nucleotide sequence ID" value="NZ_BAAAEH010000029.1"/>
</dbReference>
<keyword evidence="3" id="KW-1185">Reference proteome</keyword>
<gene>
    <name evidence="2" type="ORF">ABC974_20685</name>
</gene>
<name>A0ABU9Y8C1_9SPHN</name>
<dbReference type="EMBL" id="JBDIME010000023">
    <property type="protein sequence ID" value="MEN2792058.1"/>
    <property type="molecule type" value="Genomic_DNA"/>
</dbReference>
<evidence type="ECO:0000313" key="3">
    <source>
        <dbReference type="Proteomes" id="UP001419910"/>
    </source>
</evidence>
<feature type="domain" description="Lysozyme inhibitor LprI-like N-terminal" evidence="1">
    <location>
        <begin position="169"/>
        <end position="263"/>
    </location>
</feature>
<dbReference type="Gene3D" id="1.20.1270.180">
    <property type="match status" value="2"/>
</dbReference>
<protein>
    <submittedName>
        <fullName evidence="2">Lysozyme inhibitor LprI family protein</fullName>
    </submittedName>
</protein>
<comment type="caution">
    <text evidence="2">The sequence shown here is derived from an EMBL/GenBank/DDBJ whole genome shotgun (WGS) entry which is preliminary data.</text>
</comment>
<proteinExistence type="predicted"/>
<dbReference type="InterPro" id="IPR009739">
    <property type="entry name" value="LprI-like_N"/>
</dbReference>
<dbReference type="Pfam" id="PF07007">
    <property type="entry name" value="LprI"/>
    <property type="match status" value="2"/>
</dbReference>
<sequence length="272" mass="29733">MAPATGAVMAGPQIGQAPECGLRDAAAAACEAKALRQAESALAAARQGAAQAIAAPDERFESDERKEWRSAFDATMTLWLRFRDARCDKRLIGYEMAGTAAPAFNDASACTLAITRVIAEDVSFRYALGTAEHPRESATRALVVVPNPASDEEGPCADVDPGECDYCGANRCWEKRLVLADRDLNRAWARALQAIRERPGLPVDQRIDWIARLRAAQRAWLAWRDAECALEPWETPNRFAHSIYATLIAPCLEGETLARISDLSASYRLGDR</sequence>
<organism evidence="2 3">
    <name type="scientific">Sphingomonas oligophenolica</name>
    <dbReference type="NCBI Taxonomy" id="301154"/>
    <lineage>
        <taxon>Bacteria</taxon>
        <taxon>Pseudomonadati</taxon>
        <taxon>Pseudomonadota</taxon>
        <taxon>Alphaproteobacteria</taxon>
        <taxon>Sphingomonadales</taxon>
        <taxon>Sphingomonadaceae</taxon>
        <taxon>Sphingomonas</taxon>
    </lineage>
</organism>
<accession>A0ABU9Y8C1</accession>
<dbReference type="Proteomes" id="UP001419910">
    <property type="component" value="Unassembled WGS sequence"/>
</dbReference>
<reference evidence="2 3" key="1">
    <citation type="submission" date="2024-05" db="EMBL/GenBank/DDBJ databases">
        <authorList>
            <person name="Liu Q."/>
            <person name="Xin Y.-H."/>
        </authorList>
    </citation>
    <scope>NUCLEOTIDE SEQUENCE [LARGE SCALE GENOMIC DNA]</scope>
    <source>
        <strain evidence="2 3">CGMCC 1.10181</strain>
    </source>
</reference>
<feature type="domain" description="Lysozyme inhibitor LprI-like N-terminal" evidence="1">
    <location>
        <begin position="26"/>
        <end position="108"/>
    </location>
</feature>